<dbReference type="Proteomes" id="UP000242287">
    <property type="component" value="Unassembled WGS sequence"/>
</dbReference>
<keyword evidence="3" id="KW-1185">Reference proteome</keyword>
<name>A0A2A9NB78_9AGAR</name>
<protein>
    <submittedName>
        <fullName evidence="2">Uncharacterized protein</fullName>
    </submittedName>
</protein>
<gene>
    <name evidence="2" type="ORF">AMATHDRAFT_10263</name>
</gene>
<proteinExistence type="predicted"/>
<evidence type="ECO:0000256" key="1">
    <source>
        <dbReference type="SAM" id="MobiDB-lite"/>
    </source>
</evidence>
<organism evidence="2 3">
    <name type="scientific">Amanita thiersii Skay4041</name>
    <dbReference type="NCBI Taxonomy" id="703135"/>
    <lineage>
        <taxon>Eukaryota</taxon>
        <taxon>Fungi</taxon>
        <taxon>Dikarya</taxon>
        <taxon>Basidiomycota</taxon>
        <taxon>Agaricomycotina</taxon>
        <taxon>Agaricomycetes</taxon>
        <taxon>Agaricomycetidae</taxon>
        <taxon>Agaricales</taxon>
        <taxon>Pluteineae</taxon>
        <taxon>Amanitaceae</taxon>
        <taxon>Amanita</taxon>
    </lineage>
</organism>
<dbReference type="EMBL" id="KZ302640">
    <property type="protein sequence ID" value="PFH44990.1"/>
    <property type="molecule type" value="Genomic_DNA"/>
</dbReference>
<dbReference type="AlphaFoldDB" id="A0A2A9NB78"/>
<accession>A0A2A9NB78</accession>
<feature type="region of interest" description="Disordered" evidence="1">
    <location>
        <begin position="58"/>
        <end position="82"/>
    </location>
</feature>
<sequence>MMVGGASGGTDEPDWSLEQALTQIQQLLGTINTLQHTIAQQGQTIAQLQVQVVVTPSSTGTPFRGPKMATPPIYNGVPKPLD</sequence>
<reference evidence="2 3" key="1">
    <citation type="submission" date="2014-02" db="EMBL/GenBank/DDBJ databases">
        <title>Transposable element dynamics among asymbiotic and ectomycorrhizal Amanita fungi.</title>
        <authorList>
            <consortium name="DOE Joint Genome Institute"/>
            <person name="Hess J."/>
            <person name="Skrede I."/>
            <person name="Wolfe B."/>
            <person name="LaButti K."/>
            <person name="Ohm R.A."/>
            <person name="Grigoriev I.V."/>
            <person name="Pringle A."/>
        </authorList>
    </citation>
    <scope>NUCLEOTIDE SEQUENCE [LARGE SCALE GENOMIC DNA]</scope>
    <source>
        <strain evidence="2 3">SKay4041</strain>
    </source>
</reference>
<evidence type="ECO:0000313" key="2">
    <source>
        <dbReference type="EMBL" id="PFH44990.1"/>
    </source>
</evidence>
<evidence type="ECO:0000313" key="3">
    <source>
        <dbReference type="Proteomes" id="UP000242287"/>
    </source>
</evidence>